<dbReference type="AlphaFoldDB" id="F8CFU5"/>
<organism evidence="2 3">
    <name type="scientific">Myxococcus fulvus (strain ATCC BAA-855 / HW-1)</name>
    <dbReference type="NCBI Taxonomy" id="483219"/>
    <lineage>
        <taxon>Bacteria</taxon>
        <taxon>Pseudomonadati</taxon>
        <taxon>Myxococcota</taxon>
        <taxon>Myxococcia</taxon>
        <taxon>Myxococcales</taxon>
        <taxon>Cystobacterineae</taxon>
        <taxon>Myxococcaceae</taxon>
        <taxon>Myxococcus</taxon>
    </lineage>
</organism>
<dbReference type="HOGENOM" id="CLU_2423860_0_0_7"/>
<protein>
    <submittedName>
        <fullName evidence="2">Uncharacterized protein</fullName>
    </submittedName>
</protein>
<accession>F8CFU5</accession>
<dbReference type="KEGG" id="mfu:LILAB_15045"/>
<reference evidence="2 3" key="1">
    <citation type="journal article" date="2011" name="J. Bacteriol.">
        <title>Genome sequence of the halotolerant marine bacterium Myxococcus fulvus HW-1.</title>
        <authorList>
            <person name="Li Z.F."/>
            <person name="Li X."/>
            <person name="Liu H."/>
            <person name="Liu X."/>
            <person name="Han K."/>
            <person name="Wu Z.H."/>
            <person name="Hu W."/>
            <person name="Li F.F."/>
            <person name="Li Y.Z."/>
        </authorList>
    </citation>
    <scope>NUCLEOTIDE SEQUENCE [LARGE SCALE GENOMIC DNA]</scope>
    <source>
        <strain evidence="3">ATCC BAA-855 / HW-1</strain>
    </source>
</reference>
<proteinExistence type="predicted"/>
<evidence type="ECO:0000256" key="1">
    <source>
        <dbReference type="SAM" id="MobiDB-lite"/>
    </source>
</evidence>
<feature type="region of interest" description="Disordered" evidence="1">
    <location>
        <begin position="71"/>
        <end position="91"/>
    </location>
</feature>
<dbReference type="Proteomes" id="UP000000488">
    <property type="component" value="Chromosome"/>
</dbReference>
<dbReference type="EMBL" id="CP002830">
    <property type="protein sequence ID" value="AEI64914.1"/>
    <property type="molecule type" value="Genomic_DNA"/>
</dbReference>
<evidence type="ECO:0000313" key="2">
    <source>
        <dbReference type="EMBL" id="AEI64914.1"/>
    </source>
</evidence>
<gene>
    <name evidence="2" type="ordered locus">LILAB_15045</name>
</gene>
<sequence>MAVWMAAPPIAAEELLGGCVVVSSSRGSQTQPALFMMTTTAPNRMSRSEQMLQHSAARSLGTVSVAGRATVQPETARATSDRRRCLRMAAV</sequence>
<evidence type="ECO:0000313" key="3">
    <source>
        <dbReference type="Proteomes" id="UP000000488"/>
    </source>
</evidence>
<name>F8CFU5_MYXFH</name>